<sequence length="1230" mass="129986">MRGSSLFGPATAGFAAGLRLSPLLLSSLASALTFQSVSEPELDLSPLGHIALTGDFDALTYYQYTAQTNTSTGDNDAQALLTPLPNGILTTLSTSNAGIRAMCPFTQEDGTFSGIFVGGNFTSLGGVKSEGVALYHPSTNQVTSLSGLSGSVSALLCDQETNSVYVGGNFTYYNTSNAVAWVGTSGWSNLTFGGFNGPVSSILKDSDGNIVFGGFFDGIGNSTSSKKGEQVINLQNATITSDANSTTSGFVDPRNIVCQSSGEDGAGKTWLLDDYSPGYWRADMQFEYTPTKLRLYNTHYEGRGTKTFLFRRLPDNGIMNLTYTDLDTGNAAYCDQSCSLSSNATEKYREFTFVNHAAMSGFEIEILDWYGKGAGLNGIELLEDSECRSTKGAMDYLLTEKDIFAYAINAFNEPTCANSSYPSKSTRTGSWSATASGQSSSAYLTAEVTNSNATEASVVFEPDVKHSGNYSIKLYTPGCDQDDTCSSRGIVNVTVTASSDSSEPVQTLIYQTNEYEKYDTIYTGHVDASDSSFRPRVKLTPVANQGDITVVASRVQFVAISVSGISDDQLNGLYEYDPTTKKGTNVSVSAIDQAGLALDSDASITSLASHGSTIYVGGNFSSSSINNIMYIEQDGNATAMPKSGLNSGVNALTTLDDVLYVGGNFTDTSDGGNEGLSYVAAYSFGTKAWSALGGGVNGRVTSVVALSLNISADLNETVVGVSGEFDQLLSFEQTSSTNVSGFAVWVPSRKNWLPNLNVSQLEFAGQLSAYAKVDNTTILAGSLSTGGLAAAGAAALLYDDDLGLEALLTDRNTTGETFTGIFDTSSSRNRTILGGHFSTNATNGSVIENFAIIDGRDGSISGLGAGVDSNSTFLTFMISDEVLYAGGNITGKVGSSTLNGVVLYNLNNDTFVKNQPPRLTGHGVSVNAIAARPSAKEVYFGGQFQTAGALPCPGVCFWDTSDQQWNRPGASLDGTVLALEWLSNKQLLAVGNLSVNGNQTAIATYKPKGQTWTAFSGASSSELPGTVTAFTPANSAVSKFWLGGTYNNGSSFLAAYDGSSFQYVRNAFDKGTTIRGLEILPLSKNHDAVSTLNDDQTLLVTGHLVIPDFGNASAALFNGTTTTPFILSTKSNGETGSMAQVFFENKNPYTSGGKHLSNGIVVLISFCLALGCVFLIVICGVIFNKIQRRRQGYMRAPQAVGTDRPSNMRRLPPEYLFNSIKQPNPAAPTI</sequence>
<proteinExistence type="predicted"/>
<name>A0A8G1W1Y4_9EURO</name>
<protein>
    <recommendedName>
        <fullName evidence="8">Cellular morphogenesis protein</fullName>
    </recommendedName>
</protein>
<dbReference type="InterPro" id="IPR024982">
    <property type="entry name" value="Rax2-like_C"/>
</dbReference>
<dbReference type="VEuPathDB" id="FungiDB:BO72DRAFT_264312"/>
<dbReference type="PANTHER" id="PTHR31778">
    <property type="entry name" value="BUD SITE SELECTION PROTEIN RAX2"/>
    <property type="match status" value="1"/>
</dbReference>
<dbReference type="InterPro" id="IPR011043">
    <property type="entry name" value="Gal_Oxase/kelch_b-propeller"/>
</dbReference>
<evidence type="ECO:0000259" key="5">
    <source>
        <dbReference type="Pfam" id="PF20843"/>
    </source>
</evidence>
<dbReference type="Pfam" id="PF20843">
    <property type="entry name" value="Rax2_3"/>
    <property type="match status" value="1"/>
</dbReference>
<gene>
    <name evidence="6" type="ORF">BO72DRAFT_264312</name>
</gene>
<evidence type="ECO:0000256" key="1">
    <source>
        <dbReference type="SAM" id="Phobius"/>
    </source>
</evidence>
<feature type="domain" description="Rax2-like third" evidence="5">
    <location>
        <begin position="404"/>
        <end position="558"/>
    </location>
</feature>
<dbReference type="Pfam" id="PF12768">
    <property type="entry name" value="Rax2"/>
    <property type="match status" value="1"/>
</dbReference>
<keyword evidence="1" id="KW-0472">Membrane</keyword>
<evidence type="ECO:0000313" key="7">
    <source>
        <dbReference type="Proteomes" id="UP000249789"/>
    </source>
</evidence>
<keyword evidence="1" id="KW-0812">Transmembrane</keyword>
<feature type="domain" description="Rax2-like C-terminal" evidence="3">
    <location>
        <begin position="902"/>
        <end position="1151"/>
    </location>
</feature>
<organism evidence="6 7">
    <name type="scientific">Aspergillus fijiensis CBS 313.89</name>
    <dbReference type="NCBI Taxonomy" id="1448319"/>
    <lineage>
        <taxon>Eukaryota</taxon>
        <taxon>Fungi</taxon>
        <taxon>Dikarya</taxon>
        <taxon>Ascomycota</taxon>
        <taxon>Pezizomycotina</taxon>
        <taxon>Eurotiomycetes</taxon>
        <taxon>Eurotiomycetidae</taxon>
        <taxon>Eurotiales</taxon>
        <taxon>Aspergillaceae</taxon>
        <taxon>Aspergillus</taxon>
    </lineage>
</organism>
<dbReference type="GO" id="GO:1902929">
    <property type="term" value="C:plasma membrane of growing cell tip"/>
    <property type="evidence" value="ECO:0007669"/>
    <property type="project" value="TreeGrafter"/>
</dbReference>
<dbReference type="GeneID" id="63857481"/>
<dbReference type="InterPro" id="IPR048266">
    <property type="entry name" value="Rax2-like_second"/>
</dbReference>
<dbReference type="AlphaFoldDB" id="A0A8G1W1Y4"/>
<evidence type="ECO:0008006" key="8">
    <source>
        <dbReference type="Google" id="ProtNLM"/>
    </source>
</evidence>
<feature type="chain" id="PRO_5034536533" description="Cellular morphogenesis protein" evidence="2">
    <location>
        <begin position="32"/>
        <end position="1230"/>
    </location>
</feature>
<keyword evidence="2" id="KW-0732">Signal</keyword>
<dbReference type="Pfam" id="PF20842">
    <property type="entry name" value="Rax2_2"/>
    <property type="match status" value="1"/>
</dbReference>
<dbReference type="Proteomes" id="UP000249789">
    <property type="component" value="Unassembled WGS sequence"/>
</dbReference>
<dbReference type="FunFam" id="2.120.10.80:FF:000127">
    <property type="entry name" value="Cellular morphogenesis protein (Rax2), putative"/>
    <property type="match status" value="1"/>
</dbReference>
<keyword evidence="7" id="KW-1185">Reference proteome</keyword>
<evidence type="ECO:0000256" key="2">
    <source>
        <dbReference type="SAM" id="SignalP"/>
    </source>
</evidence>
<dbReference type="RefSeq" id="XP_040804937.1">
    <property type="nucleotide sequence ID" value="XM_040940148.1"/>
</dbReference>
<dbReference type="PANTHER" id="PTHR31778:SF2">
    <property type="entry name" value="BUD SITE SELECTION PROTEIN RAX2"/>
    <property type="match status" value="1"/>
</dbReference>
<reference evidence="6 7" key="1">
    <citation type="submission" date="2018-02" db="EMBL/GenBank/DDBJ databases">
        <title>The genomes of Aspergillus section Nigri reveals drivers in fungal speciation.</title>
        <authorList>
            <consortium name="DOE Joint Genome Institute"/>
            <person name="Vesth T.C."/>
            <person name="Nybo J."/>
            <person name="Theobald S."/>
            <person name="Brandl J."/>
            <person name="Frisvad J.C."/>
            <person name="Nielsen K.F."/>
            <person name="Lyhne E.K."/>
            <person name="Kogle M.E."/>
            <person name="Kuo A."/>
            <person name="Riley R."/>
            <person name="Clum A."/>
            <person name="Nolan M."/>
            <person name="Lipzen A."/>
            <person name="Salamov A."/>
            <person name="Henrissat B."/>
            <person name="Wiebenga A."/>
            <person name="De vries R.P."/>
            <person name="Grigoriev I.V."/>
            <person name="Mortensen U.H."/>
            <person name="Andersen M.R."/>
            <person name="Baker S.E."/>
        </authorList>
    </citation>
    <scope>NUCLEOTIDE SEQUENCE [LARGE SCALE GENOMIC DNA]</scope>
    <source>
        <strain evidence="6 7">CBS 313.89</strain>
    </source>
</reference>
<keyword evidence="1" id="KW-1133">Transmembrane helix</keyword>
<evidence type="ECO:0000259" key="3">
    <source>
        <dbReference type="Pfam" id="PF12768"/>
    </source>
</evidence>
<dbReference type="OrthoDB" id="2503993at2759"/>
<feature type="transmembrane region" description="Helical" evidence="1">
    <location>
        <begin position="1160"/>
        <end position="1183"/>
    </location>
</feature>
<feature type="signal peptide" evidence="2">
    <location>
        <begin position="1"/>
        <end position="31"/>
    </location>
</feature>
<feature type="domain" description="Rax2-like second" evidence="4">
    <location>
        <begin position="228"/>
        <end position="376"/>
    </location>
</feature>
<accession>A0A8G1W1Y4</accession>
<evidence type="ECO:0000259" key="4">
    <source>
        <dbReference type="Pfam" id="PF20842"/>
    </source>
</evidence>
<evidence type="ECO:0000313" key="6">
    <source>
        <dbReference type="EMBL" id="RAK80927.1"/>
    </source>
</evidence>
<dbReference type="InterPro" id="IPR048265">
    <property type="entry name" value="Rax2-like_third"/>
</dbReference>
<dbReference type="SUPFAM" id="SSF50965">
    <property type="entry name" value="Galactose oxidase, central domain"/>
    <property type="match status" value="1"/>
</dbReference>
<dbReference type="EMBL" id="KZ824627">
    <property type="protein sequence ID" value="RAK80927.1"/>
    <property type="molecule type" value="Genomic_DNA"/>
</dbReference>